<feature type="compositionally biased region" description="Basic and acidic residues" evidence="2">
    <location>
        <begin position="310"/>
        <end position="323"/>
    </location>
</feature>
<dbReference type="Gene3D" id="3.40.50.720">
    <property type="entry name" value="NAD(P)-binding Rossmann-like Domain"/>
    <property type="match status" value="1"/>
</dbReference>
<dbReference type="InterPro" id="IPR002347">
    <property type="entry name" value="SDR_fam"/>
</dbReference>
<proteinExistence type="predicted"/>
<feature type="region of interest" description="Disordered" evidence="2">
    <location>
        <begin position="303"/>
        <end position="323"/>
    </location>
</feature>
<organism evidence="3 4">
    <name type="scientific">Streptomyces peucetius</name>
    <dbReference type="NCBI Taxonomy" id="1950"/>
    <lineage>
        <taxon>Bacteria</taxon>
        <taxon>Bacillati</taxon>
        <taxon>Actinomycetota</taxon>
        <taxon>Actinomycetes</taxon>
        <taxon>Kitasatosporales</taxon>
        <taxon>Streptomycetaceae</taxon>
        <taxon>Streptomyces</taxon>
    </lineage>
</organism>
<dbReference type="CDD" id="cd05327">
    <property type="entry name" value="retinol-DH_like_SDR_c_like"/>
    <property type="match status" value="1"/>
</dbReference>
<evidence type="ECO:0000313" key="4">
    <source>
        <dbReference type="Proteomes" id="UP001163878"/>
    </source>
</evidence>
<dbReference type="PANTHER" id="PTHR43157">
    <property type="entry name" value="PHOSPHATIDYLINOSITOL-GLYCAN BIOSYNTHESIS CLASS F PROTEIN-RELATED"/>
    <property type="match status" value="1"/>
</dbReference>
<reference evidence="3" key="1">
    <citation type="submission" date="2022-10" db="EMBL/GenBank/DDBJ databases">
        <title>Cytochrome P450 Catalyzes Benzene Ring Formation in the Biosynthesis of Trialkyl-Substituted Aromatic Polyketides.</title>
        <authorList>
            <person name="Zhao E."/>
            <person name="Ge H."/>
        </authorList>
    </citation>
    <scope>NUCLEOTIDE SEQUENCE</scope>
    <source>
        <strain evidence="3">NA0869</strain>
    </source>
</reference>
<keyword evidence="1" id="KW-0560">Oxidoreductase</keyword>
<dbReference type="Pfam" id="PF00106">
    <property type="entry name" value="adh_short"/>
    <property type="match status" value="1"/>
</dbReference>
<accession>A0ABY6I2U6</accession>
<sequence length="323" mass="34909">MAASCPDNHCRALRGRVAVITGANSGLGRAIVRYLVECDVHVIMACRDIPAAQAVRGEVLKSASPAAAVEIVPCDLASLYSVGEAAEQIATRGQGVDLLVNNAGVMAVDAGLTEDGFETQFGVNYLGHFALTAGLLPLLRQRPEARIVMAASNGHRLGRLDLKDPMFTARRYNRWAAYFQSKLALQLFTLELSRRLAASSSGVTALSANPGAARTDLGWEGHSMSNVLNRFVSYTFPSTSHAIRPMLRALTDPRAGQNDLFGPRLRVLGAPVRERPSRRARDLATARRLWDLSIELTGRDPGLPACSAAVRDEDARPEERWPG</sequence>
<protein>
    <submittedName>
        <fullName evidence="3">SDR family oxidoreductase</fullName>
    </submittedName>
</protein>
<gene>
    <name evidence="3" type="ORF">OGH68_00235</name>
</gene>
<dbReference type="Proteomes" id="UP001163878">
    <property type="component" value="Chromosome"/>
</dbReference>
<dbReference type="InterPro" id="IPR036291">
    <property type="entry name" value="NAD(P)-bd_dom_sf"/>
</dbReference>
<dbReference type="PANTHER" id="PTHR43157:SF73">
    <property type="entry name" value="WW DOMAIN-CONTAINING OXIDOREDUCTASE-LIKE PROTEIN"/>
    <property type="match status" value="1"/>
</dbReference>
<dbReference type="SUPFAM" id="SSF51735">
    <property type="entry name" value="NAD(P)-binding Rossmann-fold domains"/>
    <property type="match status" value="1"/>
</dbReference>
<name>A0ABY6I2U6_STRPE</name>
<dbReference type="PRINTS" id="PR00081">
    <property type="entry name" value="GDHRDH"/>
</dbReference>
<dbReference type="RefSeq" id="WP_264241216.1">
    <property type="nucleotide sequence ID" value="NZ_CP107567.1"/>
</dbReference>
<evidence type="ECO:0000313" key="3">
    <source>
        <dbReference type="EMBL" id="UYQ60070.1"/>
    </source>
</evidence>
<evidence type="ECO:0000256" key="1">
    <source>
        <dbReference type="ARBA" id="ARBA00023002"/>
    </source>
</evidence>
<keyword evidence="4" id="KW-1185">Reference proteome</keyword>
<evidence type="ECO:0000256" key="2">
    <source>
        <dbReference type="SAM" id="MobiDB-lite"/>
    </source>
</evidence>
<dbReference type="EMBL" id="CP107567">
    <property type="protein sequence ID" value="UYQ60070.1"/>
    <property type="molecule type" value="Genomic_DNA"/>
</dbReference>